<organism evidence="1 2">
    <name type="scientific">Pseudokineococcus lusitanus</name>
    <dbReference type="NCBI Taxonomy" id="763993"/>
    <lineage>
        <taxon>Bacteria</taxon>
        <taxon>Bacillati</taxon>
        <taxon>Actinomycetota</taxon>
        <taxon>Actinomycetes</taxon>
        <taxon>Kineosporiales</taxon>
        <taxon>Kineosporiaceae</taxon>
        <taxon>Pseudokineococcus</taxon>
    </lineage>
</organism>
<name>A0A3N1G993_9ACTN</name>
<dbReference type="Proteomes" id="UP000276232">
    <property type="component" value="Unassembled WGS sequence"/>
</dbReference>
<keyword evidence="2" id="KW-1185">Reference proteome</keyword>
<gene>
    <name evidence="1" type="ORF">EDC03_3057</name>
</gene>
<sequence>MTDGGVAALLDDLARRGGTATAGALRARHGRAALDRAVAGGEVCRLAYGVYGLPAAPSPLLAAAGVRGVVSHASAARLWLVDPLVREQEVSVTVPPTASRRSAPGVRLHWSTLRPDDVVDGRVTSPLRTTLDCVRSLPFAEGLAVADGFLRRGLVTRGDLVAAAVVSPARGRARATTVAAAADGRSANPFESALRAAVLEGGAGDFVPQVEVRTPGHGWVRPDLVDLGRRLALEADSLAWHGSRSALAADCRRYNALVATGFLVLRFPWELVMSDPARVAADVRAVVDLVDGRRARDSRSWSEVRRAPGR</sequence>
<protein>
    <recommendedName>
        <fullName evidence="3">Very-short-patch-repair endonuclease</fullName>
    </recommendedName>
</protein>
<dbReference type="AlphaFoldDB" id="A0A3N1G993"/>
<comment type="caution">
    <text evidence="1">The sequence shown here is derived from an EMBL/GenBank/DDBJ whole genome shotgun (WGS) entry which is preliminary data.</text>
</comment>
<reference evidence="1 2" key="1">
    <citation type="journal article" date="2015" name="Stand. Genomic Sci.">
        <title>Genomic Encyclopedia of Bacterial and Archaeal Type Strains, Phase III: the genomes of soil and plant-associated and newly described type strains.</title>
        <authorList>
            <person name="Whitman W.B."/>
            <person name="Woyke T."/>
            <person name="Klenk H.P."/>
            <person name="Zhou Y."/>
            <person name="Lilburn T.G."/>
            <person name="Beck B.J."/>
            <person name="De Vos P."/>
            <person name="Vandamme P."/>
            <person name="Eisen J.A."/>
            <person name="Garrity G."/>
            <person name="Hugenholtz P."/>
            <person name="Kyrpides N.C."/>
        </authorList>
    </citation>
    <scope>NUCLEOTIDE SEQUENCE [LARGE SCALE GENOMIC DNA]</scope>
    <source>
        <strain evidence="1 2">CECT 7306</strain>
    </source>
</reference>
<dbReference type="SUPFAM" id="SSF52980">
    <property type="entry name" value="Restriction endonuclease-like"/>
    <property type="match status" value="1"/>
</dbReference>
<evidence type="ECO:0008006" key="3">
    <source>
        <dbReference type="Google" id="ProtNLM"/>
    </source>
</evidence>
<evidence type="ECO:0000313" key="2">
    <source>
        <dbReference type="Proteomes" id="UP000276232"/>
    </source>
</evidence>
<proteinExistence type="predicted"/>
<dbReference type="RefSeq" id="WP_123381130.1">
    <property type="nucleotide sequence ID" value="NZ_RJKN01000009.1"/>
</dbReference>
<evidence type="ECO:0000313" key="1">
    <source>
        <dbReference type="EMBL" id="ROP26820.1"/>
    </source>
</evidence>
<dbReference type="InParanoid" id="A0A3N1G993"/>
<dbReference type="OrthoDB" id="4310518at2"/>
<dbReference type="InterPro" id="IPR011335">
    <property type="entry name" value="Restrct_endonuc-II-like"/>
</dbReference>
<accession>A0A3N1G993</accession>
<dbReference type="EMBL" id="RJKN01000009">
    <property type="protein sequence ID" value="ROP26820.1"/>
    <property type="molecule type" value="Genomic_DNA"/>
</dbReference>